<reference evidence="7" key="1">
    <citation type="submission" date="2020-05" db="EMBL/GenBank/DDBJ databases">
        <authorList>
            <person name="Chiriac C."/>
            <person name="Salcher M."/>
            <person name="Ghai R."/>
            <person name="Kavagutti S V."/>
        </authorList>
    </citation>
    <scope>NUCLEOTIDE SEQUENCE</scope>
</reference>
<feature type="transmembrane region" description="Helical" evidence="6">
    <location>
        <begin position="106"/>
        <end position="124"/>
    </location>
</feature>
<feature type="transmembrane region" description="Helical" evidence="6">
    <location>
        <begin position="245"/>
        <end position="266"/>
    </location>
</feature>
<evidence type="ECO:0000256" key="2">
    <source>
        <dbReference type="ARBA" id="ARBA00022475"/>
    </source>
</evidence>
<evidence type="ECO:0000313" key="7">
    <source>
        <dbReference type="EMBL" id="CAB4950025.1"/>
    </source>
</evidence>
<dbReference type="PANTHER" id="PTHR43370">
    <property type="entry name" value="SUGAR ABC TRANSPORTER INTEGRAL MEMBRANE PROTEIN-RELATED"/>
    <property type="match status" value="1"/>
</dbReference>
<feature type="transmembrane region" description="Helical" evidence="6">
    <location>
        <begin position="376"/>
        <end position="394"/>
    </location>
</feature>
<feature type="transmembrane region" description="Helical" evidence="6">
    <location>
        <begin position="192"/>
        <end position="210"/>
    </location>
</feature>
<feature type="transmembrane region" description="Helical" evidence="6">
    <location>
        <begin position="136"/>
        <end position="156"/>
    </location>
</feature>
<dbReference type="CDD" id="cd06580">
    <property type="entry name" value="TM_PBP1_transp_TpRbsC_like"/>
    <property type="match status" value="1"/>
</dbReference>
<feature type="transmembrane region" description="Helical" evidence="6">
    <location>
        <begin position="162"/>
        <end position="185"/>
    </location>
</feature>
<gene>
    <name evidence="7" type="ORF">UFOPK3837_00363</name>
</gene>
<dbReference type="Pfam" id="PF02653">
    <property type="entry name" value="BPD_transp_2"/>
    <property type="match status" value="1"/>
</dbReference>
<feature type="transmembrane region" description="Helical" evidence="6">
    <location>
        <begin position="81"/>
        <end position="100"/>
    </location>
</feature>
<name>A0A6J7K3A0_9ZZZZ</name>
<protein>
    <submittedName>
        <fullName evidence="7">Unannotated protein</fullName>
    </submittedName>
</protein>
<organism evidence="7">
    <name type="scientific">freshwater metagenome</name>
    <dbReference type="NCBI Taxonomy" id="449393"/>
    <lineage>
        <taxon>unclassified sequences</taxon>
        <taxon>metagenomes</taxon>
        <taxon>ecological metagenomes</taxon>
    </lineage>
</organism>
<keyword evidence="3 6" id="KW-0812">Transmembrane</keyword>
<evidence type="ECO:0000256" key="3">
    <source>
        <dbReference type="ARBA" id="ARBA00022692"/>
    </source>
</evidence>
<feature type="transmembrane region" description="Helical" evidence="6">
    <location>
        <begin position="300"/>
        <end position="323"/>
    </location>
</feature>
<keyword evidence="5 6" id="KW-0472">Membrane</keyword>
<dbReference type="InterPro" id="IPR001851">
    <property type="entry name" value="ABC_transp_permease"/>
</dbReference>
<dbReference type="GO" id="GO:0022857">
    <property type="term" value="F:transmembrane transporter activity"/>
    <property type="evidence" value="ECO:0007669"/>
    <property type="project" value="InterPro"/>
</dbReference>
<comment type="subcellular location">
    <subcellularLocation>
        <location evidence="1">Cell membrane</location>
        <topology evidence="1">Multi-pass membrane protein</topology>
    </subcellularLocation>
</comment>
<dbReference type="GO" id="GO:0005886">
    <property type="term" value="C:plasma membrane"/>
    <property type="evidence" value="ECO:0007669"/>
    <property type="project" value="UniProtKB-SubCell"/>
</dbReference>
<dbReference type="EMBL" id="CAFBNO010000008">
    <property type="protein sequence ID" value="CAB4950025.1"/>
    <property type="molecule type" value="Genomic_DNA"/>
</dbReference>
<feature type="transmembrane region" description="Helical" evidence="6">
    <location>
        <begin position="50"/>
        <end position="69"/>
    </location>
</feature>
<accession>A0A6J7K3A0</accession>
<evidence type="ECO:0000256" key="4">
    <source>
        <dbReference type="ARBA" id="ARBA00022989"/>
    </source>
</evidence>
<sequence>MKLSNRTAITVFVVTLFSLLLALISPHDNVSVKISTDHDAFKLGLIDLPVFGTLWACAWLSIAMSAMALTMRWILKRKVSGVISGLNFVFFAWGALVYLYHGNTMTLTSLLQGALALSVPLIFGSMSGVLSERVGIVNIAIEGQLLFGAFTSAMVATLTHSIWLGLLSALVAGSLVAWLLAVFSIKYRVDQIIVGVVVNVLVAGLTNFLYGTLMQGNPFVFNQPERLKDLPIPGLSGIPIIGPVFFNQTAIVYLMYLALAVVYIALFKTKWGLRVRAVGEYPKAADTVGIDVFRTRYTSVLIGGALAGLGGSFFTIGEVGAFGQNMTHGAGYIALAALIFGRWNPLLAACAALLFGFAENLQFGLAIIGSPLPSEFLLMLPYVLTVVAVAGLVGKVTGPAASGKPYVKQ</sequence>
<evidence type="ECO:0000256" key="6">
    <source>
        <dbReference type="SAM" id="Phobius"/>
    </source>
</evidence>
<feature type="transmembrane region" description="Helical" evidence="6">
    <location>
        <begin position="329"/>
        <end position="355"/>
    </location>
</feature>
<keyword evidence="4 6" id="KW-1133">Transmembrane helix</keyword>
<keyword evidence="2" id="KW-1003">Cell membrane</keyword>
<proteinExistence type="predicted"/>
<dbReference type="AlphaFoldDB" id="A0A6J7K3A0"/>
<dbReference type="PANTHER" id="PTHR43370:SF1">
    <property type="entry name" value="GUANOSINE ABC TRANSPORTER PERMEASE PROTEIN NUPQ"/>
    <property type="match status" value="1"/>
</dbReference>
<evidence type="ECO:0000256" key="1">
    <source>
        <dbReference type="ARBA" id="ARBA00004651"/>
    </source>
</evidence>
<evidence type="ECO:0000256" key="5">
    <source>
        <dbReference type="ARBA" id="ARBA00023136"/>
    </source>
</evidence>